<dbReference type="Pfam" id="PF02687">
    <property type="entry name" value="FtsX"/>
    <property type="match status" value="1"/>
</dbReference>
<reference evidence="9" key="1">
    <citation type="submission" date="2016-10" db="EMBL/GenBank/DDBJ databases">
        <authorList>
            <person name="de Groot N.N."/>
        </authorList>
    </citation>
    <scope>NUCLEOTIDE SEQUENCE</scope>
</reference>
<feature type="transmembrane region" description="Helical" evidence="7">
    <location>
        <begin position="165"/>
        <end position="192"/>
    </location>
</feature>
<evidence type="ECO:0000256" key="5">
    <source>
        <dbReference type="ARBA" id="ARBA00022989"/>
    </source>
</evidence>
<dbReference type="EMBL" id="FPHL01000017">
    <property type="protein sequence ID" value="SFV58403.1"/>
    <property type="molecule type" value="Genomic_DNA"/>
</dbReference>
<dbReference type="InterPro" id="IPR051125">
    <property type="entry name" value="ABC-4/HrtB_transporter"/>
</dbReference>
<keyword evidence="6 7" id="KW-0472">Membrane</keyword>
<evidence type="ECO:0000256" key="3">
    <source>
        <dbReference type="ARBA" id="ARBA00022475"/>
    </source>
</evidence>
<evidence type="ECO:0000256" key="2">
    <source>
        <dbReference type="ARBA" id="ARBA00022448"/>
    </source>
</evidence>
<comment type="subcellular location">
    <subcellularLocation>
        <location evidence="1">Cell membrane</location>
        <topology evidence="1">Multi-pass membrane protein</topology>
    </subcellularLocation>
</comment>
<evidence type="ECO:0000256" key="1">
    <source>
        <dbReference type="ARBA" id="ARBA00004651"/>
    </source>
</evidence>
<evidence type="ECO:0000259" key="8">
    <source>
        <dbReference type="Pfam" id="PF02687"/>
    </source>
</evidence>
<feature type="transmembrane region" description="Helical" evidence="7">
    <location>
        <begin position="204"/>
        <end position="226"/>
    </location>
</feature>
<evidence type="ECO:0000256" key="6">
    <source>
        <dbReference type="ARBA" id="ARBA00023136"/>
    </source>
</evidence>
<proteinExistence type="predicted"/>
<keyword evidence="3" id="KW-1003">Cell membrane</keyword>
<dbReference type="GO" id="GO:0005886">
    <property type="term" value="C:plasma membrane"/>
    <property type="evidence" value="ECO:0007669"/>
    <property type="project" value="UniProtKB-SubCell"/>
</dbReference>
<dbReference type="PANTHER" id="PTHR43738">
    <property type="entry name" value="ABC TRANSPORTER, MEMBRANE PROTEIN"/>
    <property type="match status" value="1"/>
</dbReference>
<keyword evidence="2" id="KW-0813">Transport</keyword>
<name>A0A1W1BY21_9ZZZZ</name>
<keyword evidence="4 7" id="KW-0812">Transmembrane</keyword>
<feature type="transmembrane region" description="Helical" evidence="7">
    <location>
        <begin position="122"/>
        <end position="144"/>
    </location>
</feature>
<accession>A0A1W1BY21</accession>
<evidence type="ECO:0000256" key="4">
    <source>
        <dbReference type="ARBA" id="ARBA00022692"/>
    </source>
</evidence>
<dbReference type="PANTHER" id="PTHR43738:SF1">
    <property type="entry name" value="HEMIN TRANSPORT SYSTEM PERMEASE PROTEIN HRTB-RELATED"/>
    <property type="match status" value="1"/>
</dbReference>
<dbReference type="InterPro" id="IPR003838">
    <property type="entry name" value="ABC3_permease_C"/>
</dbReference>
<keyword evidence="5 7" id="KW-1133">Transmembrane helix</keyword>
<gene>
    <name evidence="9" type="ORF">MNB_SV-10-966</name>
</gene>
<dbReference type="AlphaFoldDB" id="A0A1W1BY21"/>
<organism evidence="9">
    <name type="scientific">hydrothermal vent metagenome</name>
    <dbReference type="NCBI Taxonomy" id="652676"/>
    <lineage>
        <taxon>unclassified sequences</taxon>
        <taxon>metagenomes</taxon>
        <taxon>ecological metagenomes</taxon>
    </lineage>
</organism>
<evidence type="ECO:0000313" key="9">
    <source>
        <dbReference type="EMBL" id="SFV58403.1"/>
    </source>
</evidence>
<protein>
    <submittedName>
        <fullName evidence="9">ABC-transporter permease protein</fullName>
    </submittedName>
</protein>
<sequence length="243" mass="27092">MYTKDMWPYDGVHLNVPTRKLQYGDTLIINDKRVVVSGVSSTIPRFPPRPLMYTTQSNFKRLNPGENRYITFIMAKAEKNISAADLARNITKQTGLKAVTDNAFKKETVLWYLKNSEDVGDMINMVILAMLVGFGVTGVMLYMFTYENLRQYAVLKAMGASNRQLVMMVFTQAFIGVIIGSGIGIGVCALLGESVASADFPFRMMWFAPLLGFFGVWIVSITAALISIRPVLSMEPGIVFSQR</sequence>
<feature type="domain" description="ABC3 transporter permease C-terminal" evidence="8">
    <location>
        <begin position="125"/>
        <end position="236"/>
    </location>
</feature>
<evidence type="ECO:0000256" key="7">
    <source>
        <dbReference type="SAM" id="Phobius"/>
    </source>
</evidence>